<dbReference type="Gene3D" id="2.60.120.200">
    <property type="match status" value="1"/>
</dbReference>
<evidence type="ECO:0000256" key="1">
    <source>
        <dbReference type="SAM" id="MobiDB-lite"/>
    </source>
</evidence>
<feature type="region of interest" description="Disordered" evidence="1">
    <location>
        <begin position="28"/>
        <end position="47"/>
    </location>
</feature>
<dbReference type="Proteomes" id="UP000535890">
    <property type="component" value="Unassembled WGS sequence"/>
</dbReference>
<comment type="caution">
    <text evidence="2">The sequence shown here is derived from an EMBL/GenBank/DDBJ whole genome shotgun (WGS) entry which is preliminary data.</text>
</comment>
<dbReference type="InterPro" id="IPR025975">
    <property type="entry name" value="Polysacc_lyase"/>
</dbReference>
<gene>
    <name evidence="2" type="ORF">BJ983_003343</name>
</gene>
<dbReference type="PROSITE" id="PS51257">
    <property type="entry name" value="PROKAR_LIPOPROTEIN"/>
    <property type="match status" value="1"/>
</dbReference>
<evidence type="ECO:0000313" key="3">
    <source>
        <dbReference type="Proteomes" id="UP000535890"/>
    </source>
</evidence>
<evidence type="ECO:0008006" key="4">
    <source>
        <dbReference type="Google" id="ProtNLM"/>
    </source>
</evidence>
<feature type="region of interest" description="Disordered" evidence="1">
    <location>
        <begin position="63"/>
        <end position="94"/>
    </location>
</feature>
<reference evidence="2 3" key="1">
    <citation type="submission" date="2020-07" db="EMBL/GenBank/DDBJ databases">
        <title>Sequencing the genomes of 1000 actinobacteria strains.</title>
        <authorList>
            <person name="Klenk H.-P."/>
        </authorList>
    </citation>
    <scope>NUCLEOTIDE SEQUENCE [LARGE SCALE GENOMIC DNA]</scope>
    <source>
        <strain evidence="2 3">DSM 45772</strain>
    </source>
</reference>
<protein>
    <recommendedName>
        <fullName evidence="4">Polysaccharide lyase-like protein</fullName>
    </recommendedName>
</protein>
<dbReference type="Pfam" id="PF14099">
    <property type="entry name" value="Polysacc_lyase"/>
    <property type="match status" value="1"/>
</dbReference>
<keyword evidence="3" id="KW-1185">Reference proteome</keyword>
<sequence>MILRRNLAWPGVGILLALAVLAGCAGPASSGGRGPSSGPTGAGVVWRSGTGADTVLDSYRVTPWNTDDADDPRAVSSPDAPGRTAVEYTVPGGGTRSELEPAYRSFRPGDDYWFGFAVYLPRDFPVDTSDWQVIAQWKNSGDGSPPLSIQVRGGRFVLDGGEGIGEHWSRDIGPARAGARTDLVLNVHFSDDPGEGRVDVFQDGREVVSDYRPRGGTLYPDEVSYLKTGLYRSSDIDDEGSVYFDDVVIATSREAASTLASDS</sequence>
<dbReference type="AlphaFoldDB" id="A0A7Y9DXG0"/>
<name>A0A7Y9DXG0_9PSEU</name>
<evidence type="ECO:0000313" key="2">
    <source>
        <dbReference type="EMBL" id="NYD37241.1"/>
    </source>
</evidence>
<proteinExistence type="predicted"/>
<organism evidence="2 3">
    <name type="scientific">Actinomycetospora corticicola</name>
    <dbReference type="NCBI Taxonomy" id="663602"/>
    <lineage>
        <taxon>Bacteria</taxon>
        <taxon>Bacillati</taxon>
        <taxon>Actinomycetota</taxon>
        <taxon>Actinomycetes</taxon>
        <taxon>Pseudonocardiales</taxon>
        <taxon>Pseudonocardiaceae</taxon>
        <taxon>Actinomycetospora</taxon>
    </lineage>
</organism>
<dbReference type="EMBL" id="JACCBN010000001">
    <property type="protein sequence ID" value="NYD37241.1"/>
    <property type="molecule type" value="Genomic_DNA"/>
</dbReference>
<dbReference type="RefSeq" id="WP_179794818.1">
    <property type="nucleotide sequence ID" value="NZ_BAABHP010000014.1"/>
</dbReference>
<accession>A0A7Y9DXG0</accession>